<proteinExistence type="predicted"/>
<dbReference type="RefSeq" id="WP_307264992.1">
    <property type="nucleotide sequence ID" value="NZ_JAUSVL010000001.1"/>
</dbReference>
<keyword evidence="2" id="KW-0378">Hydrolase</keyword>
<name>A0AAE3VJR9_9BACT</name>
<dbReference type="Pfam" id="PF04909">
    <property type="entry name" value="Amidohydro_2"/>
    <property type="match status" value="1"/>
</dbReference>
<dbReference type="GO" id="GO:0016787">
    <property type="term" value="F:hydrolase activity"/>
    <property type="evidence" value="ECO:0007669"/>
    <property type="project" value="UniProtKB-KW"/>
</dbReference>
<comment type="caution">
    <text evidence="2">The sequence shown here is derived from an EMBL/GenBank/DDBJ whole genome shotgun (WGS) entry which is preliminary data.</text>
</comment>
<evidence type="ECO:0000313" key="2">
    <source>
        <dbReference type="EMBL" id="MDQ0291749.1"/>
    </source>
</evidence>
<feature type="domain" description="Amidohydrolase-related" evidence="1">
    <location>
        <begin position="65"/>
        <end position="270"/>
    </location>
</feature>
<dbReference type="SUPFAM" id="SSF51556">
    <property type="entry name" value="Metallo-dependent hydrolases"/>
    <property type="match status" value="1"/>
</dbReference>
<dbReference type="Gene3D" id="3.20.20.140">
    <property type="entry name" value="Metal-dependent hydrolases"/>
    <property type="match status" value="1"/>
</dbReference>
<reference evidence="2" key="1">
    <citation type="submission" date="2023-07" db="EMBL/GenBank/DDBJ databases">
        <title>Genomic Encyclopedia of Type Strains, Phase IV (KMG-IV): sequencing the most valuable type-strain genomes for metagenomic binning, comparative biology and taxonomic classification.</title>
        <authorList>
            <person name="Goeker M."/>
        </authorList>
    </citation>
    <scope>NUCLEOTIDE SEQUENCE</scope>
    <source>
        <strain evidence="2">DSM 24202</strain>
    </source>
</reference>
<evidence type="ECO:0000313" key="3">
    <source>
        <dbReference type="Proteomes" id="UP001238163"/>
    </source>
</evidence>
<keyword evidence="3" id="KW-1185">Reference proteome</keyword>
<dbReference type="Proteomes" id="UP001238163">
    <property type="component" value="Unassembled WGS sequence"/>
</dbReference>
<evidence type="ECO:0000259" key="1">
    <source>
        <dbReference type="Pfam" id="PF04909"/>
    </source>
</evidence>
<sequence length="273" mass="31290">MSRTQALWEQPGSVAEQFWRHGRADFPIYDMHGHMGAHNAIYFARCEAPAMDAHLARIGVRRLVFSHHSALMGSMRNAAVHRIVEGCSERLRMYVAINPHYPEFIKEDLALFDKWPFAIGLKMLSAYHQVAVTDRRYEYALKFASERHLPVLNHTWGGVPYCGGPQLLELSQRYPNVIFFHGHSIFGDWDWSRRCIVEAPGNCYLELTAVPGLRGIIERLVRDVGSERIIYGTDLPWFDEYQVTGGVISADIGDDDIKNILYRNVERVLGTDW</sequence>
<organism evidence="2 3">
    <name type="scientific">Oligosphaera ethanolica</name>
    <dbReference type="NCBI Taxonomy" id="760260"/>
    <lineage>
        <taxon>Bacteria</taxon>
        <taxon>Pseudomonadati</taxon>
        <taxon>Lentisphaerota</taxon>
        <taxon>Oligosphaeria</taxon>
        <taxon>Oligosphaerales</taxon>
        <taxon>Oligosphaeraceae</taxon>
        <taxon>Oligosphaera</taxon>
    </lineage>
</organism>
<gene>
    <name evidence="2" type="ORF">J3R75_003856</name>
</gene>
<dbReference type="InterPro" id="IPR032466">
    <property type="entry name" value="Metal_Hydrolase"/>
</dbReference>
<dbReference type="AlphaFoldDB" id="A0AAE3VJR9"/>
<dbReference type="InterPro" id="IPR006680">
    <property type="entry name" value="Amidohydro-rel"/>
</dbReference>
<protein>
    <submittedName>
        <fullName evidence="2">TIM-barrel fold metal-dependent hydrolase</fullName>
    </submittedName>
</protein>
<accession>A0AAE3VJR9</accession>
<dbReference type="EMBL" id="JAUSVL010000001">
    <property type="protein sequence ID" value="MDQ0291749.1"/>
    <property type="molecule type" value="Genomic_DNA"/>
</dbReference>